<organism evidence="2 3">
    <name type="scientific">Desulfomonile tiedjei</name>
    <dbReference type="NCBI Taxonomy" id="2358"/>
    <lineage>
        <taxon>Bacteria</taxon>
        <taxon>Pseudomonadati</taxon>
        <taxon>Thermodesulfobacteriota</taxon>
        <taxon>Desulfomonilia</taxon>
        <taxon>Desulfomonilales</taxon>
        <taxon>Desulfomonilaceae</taxon>
        <taxon>Desulfomonile</taxon>
    </lineage>
</organism>
<gene>
    <name evidence="2" type="ORF">HY912_15725</name>
</gene>
<evidence type="ECO:0000256" key="1">
    <source>
        <dbReference type="SAM" id="MobiDB-lite"/>
    </source>
</evidence>
<protein>
    <submittedName>
        <fullName evidence="2">Uncharacterized protein</fullName>
    </submittedName>
</protein>
<accession>A0A9D6V3Q2</accession>
<dbReference type="AlphaFoldDB" id="A0A9D6V3Q2"/>
<sequence>MSSLFKEFSDTYAEFKRQFPKHPLVEELRSRISRGKFPSDEWLRSRTKVMRDLMAPVWGRSQSTESQSPSDYSDVA</sequence>
<evidence type="ECO:0000313" key="3">
    <source>
        <dbReference type="Proteomes" id="UP000807825"/>
    </source>
</evidence>
<dbReference type="Proteomes" id="UP000807825">
    <property type="component" value="Unassembled WGS sequence"/>
</dbReference>
<name>A0A9D6V3Q2_9BACT</name>
<comment type="caution">
    <text evidence="2">The sequence shown here is derived from an EMBL/GenBank/DDBJ whole genome shotgun (WGS) entry which is preliminary data.</text>
</comment>
<reference evidence="2" key="1">
    <citation type="submission" date="2020-07" db="EMBL/GenBank/DDBJ databases">
        <title>Huge and variable diversity of episymbiotic CPR bacteria and DPANN archaea in groundwater ecosystems.</title>
        <authorList>
            <person name="He C.Y."/>
            <person name="Keren R."/>
            <person name="Whittaker M."/>
            <person name="Farag I.F."/>
            <person name="Doudna J."/>
            <person name="Cate J.H.D."/>
            <person name="Banfield J.F."/>
        </authorList>
    </citation>
    <scope>NUCLEOTIDE SEQUENCE</scope>
    <source>
        <strain evidence="2">NC_groundwater_1664_Pr3_B-0.1um_52_9</strain>
    </source>
</reference>
<feature type="compositionally biased region" description="Polar residues" evidence="1">
    <location>
        <begin position="60"/>
        <end position="76"/>
    </location>
</feature>
<feature type="region of interest" description="Disordered" evidence="1">
    <location>
        <begin position="57"/>
        <end position="76"/>
    </location>
</feature>
<dbReference type="EMBL" id="JACRDE010000409">
    <property type="protein sequence ID" value="MBI5250937.1"/>
    <property type="molecule type" value="Genomic_DNA"/>
</dbReference>
<proteinExistence type="predicted"/>
<evidence type="ECO:0000313" key="2">
    <source>
        <dbReference type="EMBL" id="MBI5250937.1"/>
    </source>
</evidence>